<dbReference type="EMBL" id="JACBZP010000001">
    <property type="protein sequence ID" value="NYI67916.1"/>
    <property type="molecule type" value="Genomic_DNA"/>
</dbReference>
<dbReference type="PANTHER" id="PTHR42793:SF1">
    <property type="entry name" value="PEPTIDYL-LYSINE N-ACETYLTRANSFERASE PATZ"/>
    <property type="match status" value="1"/>
</dbReference>
<dbReference type="Pfam" id="PF13380">
    <property type="entry name" value="CoA_binding_2"/>
    <property type="match status" value="1"/>
</dbReference>
<dbReference type="Proteomes" id="UP000539111">
    <property type="component" value="Unassembled WGS sequence"/>
</dbReference>
<dbReference type="SUPFAM" id="SSF51735">
    <property type="entry name" value="NAD(P)-binding Rossmann-fold domains"/>
    <property type="match status" value="1"/>
</dbReference>
<reference evidence="2 3" key="1">
    <citation type="submission" date="2020-07" db="EMBL/GenBank/DDBJ databases">
        <title>Sequencing the genomes of 1000 actinobacteria strains.</title>
        <authorList>
            <person name="Klenk H.-P."/>
        </authorList>
    </citation>
    <scope>NUCLEOTIDE SEQUENCE [LARGE SCALE GENOMIC DNA]</scope>
    <source>
        <strain evidence="2 3">DSM 26341</strain>
    </source>
</reference>
<keyword evidence="3" id="KW-1185">Reference proteome</keyword>
<proteinExistence type="predicted"/>
<evidence type="ECO:0000259" key="1">
    <source>
        <dbReference type="PROSITE" id="PS51186"/>
    </source>
</evidence>
<dbReference type="Gene3D" id="3.40.630.30">
    <property type="match status" value="1"/>
</dbReference>
<dbReference type="Gene3D" id="3.40.50.261">
    <property type="entry name" value="Succinyl-CoA synthetase domains"/>
    <property type="match status" value="2"/>
</dbReference>
<dbReference type="SUPFAM" id="SSF55729">
    <property type="entry name" value="Acyl-CoA N-acyltransferases (Nat)"/>
    <property type="match status" value="1"/>
</dbReference>
<dbReference type="InterPro" id="IPR013815">
    <property type="entry name" value="ATP_grasp_subdomain_1"/>
</dbReference>
<dbReference type="RefSeq" id="WP_179428236.1">
    <property type="nucleotide sequence ID" value="NZ_JACBZP010000001.1"/>
</dbReference>
<dbReference type="Gene3D" id="3.30.470.20">
    <property type="entry name" value="ATP-grasp fold, B domain"/>
    <property type="match status" value="1"/>
</dbReference>
<dbReference type="SMART" id="SM00881">
    <property type="entry name" value="CoA_binding"/>
    <property type="match status" value="1"/>
</dbReference>
<dbReference type="GO" id="GO:0005524">
    <property type="term" value="F:ATP binding"/>
    <property type="evidence" value="ECO:0007669"/>
    <property type="project" value="InterPro"/>
</dbReference>
<dbReference type="AlphaFoldDB" id="A0A7Z0D2Z0"/>
<evidence type="ECO:0000313" key="2">
    <source>
        <dbReference type="EMBL" id="NYI67916.1"/>
    </source>
</evidence>
<keyword evidence="2" id="KW-0808">Transferase</keyword>
<name>A0A7Z0D2Z0_9MICO</name>
<dbReference type="Gene3D" id="3.30.1490.20">
    <property type="entry name" value="ATP-grasp fold, A domain"/>
    <property type="match status" value="1"/>
</dbReference>
<comment type="caution">
    <text evidence="2">The sequence shown here is derived from an EMBL/GenBank/DDBJ whole genome shotgun (WGS) entry which is preliminary data.</text>
</comment>
<dbReference type="SUPFAM" id="SSF56059">
    <property type="entry name" value="Glutathione synthetase ATP-binding domain-like"/>
    <property type="match status" value="1"/>
</dbReference>
<dbReference type="CDD" id="cd04301">
    <property type="entry name" value="NAT_SF"/>
    <property type="match status" value="1"/>
</dbReference>
<dbReference type="Pfam" id="PF00583">
    <property type="entry name" value="Acetyltransf_1"/>
    <property type="match status" value="1"/>
</dbReference>
<accession>A0A7Z0D2Z0</accession>
<protein>
    <submittedName>
        <fullName evidence="2">Acyl-CoA synthetase (NDP forming)/RimJ/RimL family protein N-acetyltransferase</fullName>
    </submittedName>
</protein>
<dbReference type="Gene3D" id="3.40.50.720">
    <property type="entry name" value="NAD(P)-binding Rossmann-like Domain"/>
    <property type="match status" value="1"/>
</dbReference>
<dbReference type="InterPro" id="IPR016102">
    <property type="entry name" value="Succinyl-CoA_synth-like"/>
</dbReference>
<sequence length="891" mass="93829">MSQTGYPASWEADVVLRDGGAAHLRPIRPEDADAVQAFHEAQSEESVYLRFFAPLRKIPQRELEHFTNVDYRDRVAFVVTVGGRIIGIGRYDRTGEDTAEVAFNVSDAHQGRGLGSVLLEHLAAAARERGMREFSAEVLPQNSAMLGVFVQAGYEVARRFDDGVVDVRFDLDPTEKSRAVMAAREHRAESLSVRGLLHPRSVVVIGASRNPKSTGNLILKNLVDADFDGDLWVVHPEADTVLGVPAYRSTADLPGPADIAVIAVPADSVIDVVRQCAEASVKGVVVVSSGFAETGSEGLARQRELVRTARANGMRVVGPNSFGLLNADPDVRLNASLAPFLPPTGDFGLFSQSGALGIAVLASAARRGLGVSSFVSAGNRADLSGNDMMQYWEEDPGTRAVGLYLESIGNPRKFSRIARRLASTKPVVVVKSDITGSELPPGHSVRTSRSPREALDQMLHQAGVIRAGTIHRLFDVAGVLTAQPLPAGNRVGVVGNSAALATLVVQAGSARGLDMSADAVSLHPEASADEFSGALAEVFGRGDIDSVVVTFTPSIGASETEVAAALARTAATSGKTTVACFLGVHGVTEALSATIETDGTERTLAVPGYPSPEDAVWALAAVTNYSDWRRADHGSLVVPSGIDSRRAARLVAEWLDTADGDVVLDSARVAELLGCYGIDILGSSVVDTVDDAVRAADHLGWPVALKAVESRLRHRLDLGGVVLNVDDATELRSDFAHLQRAIADIAGDTGHTASVEVQAMAPTGVACVVRTGEDPLFGPLVSFGLAGDATELLGDVAYRVAPLTDVDVAELVRNVKASPRLFGRHGLPPVDIGALEDLIARVSVLADDLPAVKSLDINPVVVSTSGVHLLGADVTVSPGSDRNDAPRRRLA</sequence>
<dbReference type="InterPro" id="IPR036291">
    <property type="entry name" value="NAD(P)-bd_dom_sf"/>
</dbReference>
<dbReference type="SUPFAM" id="SSF52210">
    <property type="entry name" value="Succinyl-CoA synthetase domains"/>
    <property type="match status" value="2"/>
</dbReference>
<dbReference type="PROSITE" id="PS51186">
    <property type="entry name" value="GNAT"/>
    <property type="match status" value="1"/>
</dbReference>
<dbReference type="PANTHER" id="PTHR42793">
    <property type="entry name" value="COA BINDING DOMAIN CONTAINING PROTEIN"/>
    <property type="match status" value="1"/>
</dbReference>
<dbReference type="InterPro" id="IPR003781">
    <property type="entry name" value="CoA-bd"/>
</dbReference>
<feature type="domain" description="N-acetyltransferase" evidence="1">
    <location>
        <begin position="22"/>
        <end position="172"/>
    </location>
</feature>
<organism evidence="2 3">
    <name type="scientific">Spelaeicoccus albus</name>
    <dbReference type="NCBI Taxonomy" id="1280376"/>
    <lineage>
        <taxon>Bacteria</taxon>
        <taxon>Bacillati</taxon>
        <taxon>Actinomycetota</taxon>
        <taxon>Actinomycetes</taxon>
        <taxon>Micrococcales</taxon>
        <taxon>Brevibacteriaceae</taxon>
        <taxon>Spelaeicoccus</taxon>
    </lineage>
</organism>
<dbReference type="Pfam" id="PF13549">
    <property type="entry name" value="ATP-grasp_5"/>
    <property type="match status" value="1"/>
</dbReference>
<gene>
    <name evidence="2" type="ORF">BJY26_002222</name>
</gene>
<evidence type="ECO:0000313" key="3">
    <source>
        <dbReference type="Proteomes" id="UP000539111"/>
    </source>
</evidence>
<dbReference type="InterPro" id="IPR016181">
    <property type="entry name" value="Acyl_CoA_acyltransferase"/>
</dbReference>
<dbReference type="Pfam" id="PF13607">
    <property type="entry name" value="Succ_CoA_lig"/>
    <property type="match status" value="1"/>
</dbReference>
<dbReference type="InterPro" id="IPR000182">
    <property type="entry name" value="GNAT_dom"/>
</dbReference>
<dbReference type="InterPro" id="IPR032875">
    <property type="entry name" value="Succ_CoA_lig_flav_dom"/>
</dbReference>
<dbReference type="GO" id="GO:0016747">
    <property type="term" value="F:acyltransferase activity, transferring groups other than amino-acyl groups"/>
    <property type="evidence" value="ECO:0007669"/>
    <property type="project" value="InterPro"/>
</dbReference>